<proteinExistence type="predicted"/>
<evidence type="ECO:0000313" key="2">
    <source>
        <dbReference type="EMBL" id="MBP0483258.1"/>
    </source>
</evidence>
<evidence type="ECO:0000313" key="3">
    <source>
        <dbReference type="Proteomes" id="UP000675940"/>
    </source>
</evidence>
<gene>
    <name evidence="2" type="ORF">J5474_12245</name>
</gene>
<dbReference type="Pfam" id="PF06904">
    <property type="entry name" value="Extensin-like_C"/>
    <property type="match status" value="1"/>
</dbReference>
<evidence type="ECO:0000259" key="1">
    <source>
        <dbReference type="Pfam" id="PF06904"/>
    </source>
</evidence>
<dbReference type="EMBL" id="JAGISH010000006">
    <property type="protein sequence ID" value="MBP0483258.1"/>
    <property type="molecule type" value="Genomic_DNA"/>
</dbReference>
<accession>A0A940S0N0</accession>
<feature type="domain" description="Extensin-like C-terminal" evidence="1">
    <location>
        <begin position="48"/>
        <end position="200"/>
    </location>
</feature>
<reference evidence="2" key="1">
    <citation type="submission" date="2021-03" db="EMBL/GenBank/DDBJ databases">
        <title>Sagittula salina sp. nov. strain M10.9X isolated from the marine waste.</title>
        <authorList>
            <person name="Satari L."/>
            <person name="Molina-Menor E."/>
            <person name="Vidal-Verdu A."/>
            <person name="Pascual J."/>
            <person name="Pereto J."/>
            <person name="Porcar M."/>
        </authorList>
    </citation>
    <scope>NUCLEOTIDE SEQUENCE</scope>
    <source>
        <strain evidence="2">M10.9X</strain>
    </source>
</reference>
<comment type="caution">
    <text evidence="2">The sequence shown here is derived from an EMBL/GenBank/DDBJ whole genome shotgun (WGS) entry which is preliminary data.</text>
</comment>
<organism evidence="2 3">
    <name type="scientific">Sagittula salina</name>
    <dbReference type="NCBI Taxonomy" id="2820268"/>
    <lineage>
        <taxon>Bacteria</taxon>
        <taxon>Pseudomonadati</taxon>
        <taxon>Pseudomonadota</taxon>
        <taxon>Alphaproteobacteria</taxon>
        <taxon>Rhodobacterales</taxon>
        <taxon>Roseobacteraceae</taxon>
        <taxon>Sagittula</taxon>
    </lineage>
</organism>
<protein>
    <submittedName>
        <fullName evidence="2">Extensin family protein</fullName>
    </submittedName>
</protein>
<keyword evidence="3" id="KW-1185">Reference proteome</keyword>
<dbReference type="Proteomes" id="UP000675940">
    <property type="component" value="Unassembled WGS sequence"/>
</dbReference>
<sequence>MFLAASCGGARDTMDASLKAVRARFAGQGSVCGDPALIGERIGAVEANGICGIENAVLLRAVDGVALSTPATLNCGTAKALKTWVNTAARPAVGRRGGGVGELKVAASYACRTRNSQRGAKVSEHGKGNAIDIAAVRLMDGTELSVLHHWHDRKNGPTLKRMHKAACGTFGTTLGPGSDGFHEDHVHYDIARYRGGPYCK</sequence>
<dbReference type="AlphaFoldDB" id="A0A940S0N0"/>
<name>A0A940S0N0_9RHOB</name>
<dbReference type="InterPro" id="IPR009683">
    <property type="entry name" value="Extensin-like_C"/>
</dbReference>